<sequence>MDSVAFWVGKRRSLIKERDEKPRETPETLLHRVSKAEGLAQSGGESRRNHGTRGKTRFRPAPSSTPTISPPYQKVRRGEES</sequence>
<proteinExistence type="predicted"/>
<protein>
    <submittedName>
        <fullName evidence="2">Uncharacterized protein</fullName>
    </submittedName>
</protein>
<comment type="caution">
    <text evidence="2">The sequence shown here is derived from an EMBL/GenBank/DDBJ whole genome shotgun (WGS) entry which is preliminary data.</text>
</comment>
<accession>A0A656YWG5</accession>
<keyword evidence="3" id="KW-1185">Reference proteome</keyword>
<dbReference type="Proteomes" id="UP000070257">
    <property type="component" value="Unassembled WGS sequence"/>
</dbReference>
<feature type="compositionally biased region" description="Basic residues" evidence="1">
    <location>
        <begin position="49"/>
        <end position="58"/>
    </location>
</feature>
<gene>
    <name evidence="2" type="ORF">AKJ39_01790</name>
</gene>
<feature type="region of interest" description="Disordered" evidence="1">
    <location>
        <begin position="17"/>
        <end position="81"/>
    </location>
</feature>
<evidence type="ECO:0000256" key="1">
    <source>
        <dbReference type="SAM" id="MobiDB-lite"/>
    </source>
</evidence>
<organism evidence="2 3">
    <name type="scientific">candidate division MSBL1 archaeon SCGC-AAA259J03</name>
    <dbReference type="NCBI Taxonomy" id="1698269"/>
    <lineage>
        <taxon>Archaea</taxon>
        <taxon>Methanobacteriati</taxon>
        <taxon>Methanobacteriota</taxon>
        <taxon>candidate division MSBL1</taxon>
    </lineage>
</organism>
<feature type="compositionally biased region" description="Basic and acidic residues" evidence="1">
    <location>
        <begin position="17"/>
        <end position="30"/>
    </location>
</feature>
<evidence type="ECO:0000313" key="2">
    <source>
        <dbReference type="EMBL" id="KXA98503.1"/>
    </source>
</evidence>
<dbReference type="EMBL" id="LHXT01000018">
    <property type="protein sequence ID" value="KXA98503.1"/>
    <property type="molecule type" value="Genomic_DNA"/>
</dbReference>
<reference evidence="2 3" key="1">
    <citation type="journal article" date="2016" name="Sci. Rep.">
        <title>Metabolic traits of an uncultured archaeal lineage -MSBL1- from brine pools of the Red Sea.</title>
        <authorList>
            <person name="Mwirichia R."/>
            <person name="Alam I."/>
            <person name="Rashid M."/>
            <person name="Vinu M."/>
            <person name="Ba-Alawi W."/>
            <person name="Anthony Kamau A."/>
            <person name="Kamanda Ngugi D."/>
            <person name="Goker M."/>
            <person name="Klenk H.P."/>
            <person name="Bajic V."/>
            <person name="Stingl U."/>
        </authorList>
    </citation>
    <scope>NUCLEOTIDE SEQUENCE [LARGE SCALE GENOMIC DNA]</scope>
    <source>
        <strain evidence="2">SCGC-AAA259J03</strain>
    </source>
</reference>
<name>A0A656YWG5_9EURY</name>
<evidence type="ECO:0000313" key="3">
    <source>
        <dbReference type="Proteomes" id="UP000070257"/>
    </source>
</evidence>
<feature type="compositionally biased region" description="Low complexity" evidence="1">
    <location>
        <begin position="60"/>
        <end position="71"/>
    </location>
</feature>
<dbReference type="AlphaFoldDB" id="A0A656YWG5"/>